<gene>
    <name evidence="9" type="ORF">GCM10007205_19560</name>
</gene>
<comment type="similarity">
    <text evidence="2">Belongs to the arsenical resistance-3 (ACR3) (TC 2.A.59) family.</text>
</comment>
<dbReference type="Gene3D" id="1.20.1530.20">
    <property type="match status" value="1"/>
</dbReference>
<feature type="transmembrane region" description="Helical" evidence="8">
    <location>
        <begin position="94"/>
        <end position="115"/>
    </location>
</feature>
<keyword evidence="10" id="KW-1185">Reference proteome</keyword>
<evidence type="ECO:0000256" key="1">
    <source>
        <dbReference type="ARBA" id="ARBA00004651"/>
    </source>
</evidence>
<organism evidence="9 10">
    <name type="scientific">Oxalicibacterium flavum</name>
    <dbReference type="NCBI Taxonomy" id="179467"/>
    <lineage>
        <taxon>Bacteria</taxon>
        <taxon>Pseudomonadati</taxon>
        <taxon>Pseudomonadota</taxon>
        <taxon>Betaproteobacteria</taxon>
        <taxon>Burkholderiales</taxon>
        <taxon>Oxalobacteraceae</taxon>
        <taxon>Oxalicibacterium</taxon>
    </lineage>
</organism>
<dbReference type="GO" id="GO:0005886">
    <property type="term" value="C:plasma membrane"/>
    <property type="evidence" value="ECO:0007669"/>
    <property type="project" value="UniProtKB-SubCell"/>
</dbReference>
<dbReference type="Proteomes" id="UP000620266">
    <property type="component" value="Unassembled WGS sequence"/>
</dbReference>
<feature type="transmembrane region" description="Helical" evidence="8">
    <location>
        <begin position="6"/>
        <end position="24"/>
    </location>
</feature>
<proteinExistence type="inferred from homology"/>
<keyword evidence="5 8" id="KW-0812">Transmembrane</keyword>
<evidence type="ECO:0000256" key="4">
    <source>
        <dbReference type="ARBA" id="ARBA00022475"/>
    </source>
</evidence>
<dbReference type="PANTHER" id="PTHR43057">
    <property type="entry name" value="ARSENITE EFFLUX TRANSPORTER"/>
    <property type="match status" value="1"/>
</dbReference>
<feature type="transmembrane region" description="Helical" evidence="8">
    <location>
        <begin position="255"/>
        <end position="277"/>
    </location>
</feature>
<dbReference type="PANTHER" id="PTHR43057:SF1">
    <property type="entry name" value="ARSENICAL-RESISTANCE PROTEIN 3"/>
    <property type="match status" value="1"/>
</dbReference>
<keyword evidence="4" id="KW-1003">Cell membrane</keyword>
<feature type="transmembrane region" description="Helical" evidence="8">
    <location>
        <begin position="194"/>
        <end position="217"/>
    </location>
</feature>
<evidence type="ECO:0000256" key="8">
    <source>
        <dbReference type="SAM" id="Phobius"/>
    </source>
</evidence>
<comment type="subcellular location">
    <subcellularLocation>
        <location evidence="1">Cell membrane</location>
        <topology evidence="1">Multi-pass membrane protein</topology>
    </subcellularLocation>
</comment>
<evidence type="ECO:0000313" key="10">
    <source>
        <dbReference type="Proteomes" id="UP000620266"/>
    </source>
</evidence>
<reference evidence="9" key="2">
    <citation type="submission" date="2020-09" db="EMBL/GenBank/DDBJ databases">
        <authorList>
            <person name="Sun Q."/>
            <person name="Sedlacek I."/>
        </authorList>
    </citation>
    <scope>NUCLEOTIDE SEQUENCE</scope>
    <source>
        <strain evidence="9">CCM 7086</strain>
    </source>
</reference>
<sequence length="287" mass="31644">MYESLLWPVLVMLLYATFIQVPLLHLREALRDYRFLLAIVVGNFLVLPLLVAALLPMLPADPALRLGMALVLLVPCTDWFITFTQLGGGNTPRAIAVTPINLLLQLVLLPLYLWLLMGDGLTGVFDVATLIPAVLIVAIPLALALPCERWFESSHARGRIRERLAVLPVPLLALVVLLIAAAQAAHVYEAAGTLLQSVIPVCILYLLLAALAARFIASLMKLPVDQGRTLAFSFGTRNSFVVLPFALTLPDGWRIAAVVIVVQSLVELLGMIFYLWWIPRRLFREPS</sequence>
<keyword evidence="3" id="KW-0813">Transport</keyword>
<dbReference type="InterPro" id="IPR004706">
    <property type="entry name" value="Arsenical-R_Acr3"/>
</dbReference>
<comment type="caution">
    <text evidence="9">The sequence shown here is derived from an EMBL/GenBank/DDBJ whole genome shotgun (WGS) entry which is preliminary data.</text>
</comment>
<feature type="transmembrane region" description="Helical" evidence="8">
    <location>
        <begin position="165"/>
        <end position="188"/>
    </location>
</feature>
<evidence type="ECO:0000256" key="2">
    <source>
        <dbReference type="ARBA" id="ARBA00010110"/>
    </source>
</evidence>
<keyword evidence="6 8" id="KW-1133">Transmembrane helix</keyword>
<dbReference type="InterPro" id="IPR002657">
    <property type="entry name" value="BilAc:Na_symport/Acr3"/>
</dbReference>
<evidence type="ECO:0000313" key="9">
    <source>
        <dbReference type="EMBL" id="GGC10524.1"/>
    </source>
</evidence>
<dbReference type="InterPro" id="IPR038770">
    <property type="entry name" value="Na+/solute_symporter_sf"/>
</dbReference>
<dbReference type="EMBL" id="BMCG01000003">
    <property type="protein sequence ID" value="GGC10524.1"/>
    <property type="molecule type" value="Genomic_DNA"/>
</dbReference>
<feature type="transmembrane region" description="Helical" evidence="8">
    <location>
        <begin position="63"/>
        <end position="82"/>
    </location>
</feature>
<evidence type="ECO:0000256" key="7">
    <source>
        <dbReference type="ARBA" id="ARBA00023136"/>
    </source>
</evidence>
<accession>A0A8J2UQE8</accession>
<dbReference type="AlphaFoldDB" id="A0A8J2UQE8"/>
<dbReference type="RefSeq" id="WP_229728968.1">
    <property type="nucleotide sequence ID" value="NZ_BMCG01000003.1"/>
</dbReference>
<evidence type="ECO:0000256" key="6">
    <source>
        <dbReference type="ARBA" id="ARBA00022989"/>
    </source>
</evidence>
<reference evidence="9" key="1">
    <citation type="journal article" date="2014" name="Int. J. Syst. Evol. Microbiol.">
        <title>Complete genome sequence of Corynebacterium casei LMG S-19264T (=DSM 44701T), isolated from a smear-ripened cheese.</title>
        <authorList>
            <consortium name="US DOE Joint Genome Institute (JGI-PGF)"/>
            <person name="Walter F."/>
            <person name="Albersmeier A."/>
            <person name="Kalinowski J."/>
            <person name="Ruckert C."/>
        </authorList>
    </citation>
    <scope>NUCLEOTIDE SEQUENCE</scope>
    <source>
        <strain evidence="9">CCM 7086</strain>
    </source>
</reference>
<protein>
    <submittedName>
        <fullName evidence="9">Arsenic resistance protein</fullName>
    </submittedName>
</protein>
<keyword evidence="7 8" id="KW-0472">Membrane</keyword>
<evidence type="ECO:0000256" key="3">
    <source>
        <dbReference type="ARBA" id="ARBA00022448"/>
    </source>
</evidence>
<feature type="transmembrane region" description="Helical" evidence="8">
    <location>
        <begin position="36"/>
        <end position="57"/>
    </location>
</feature>
<dbReference type="Pfam" id="PF01758">
    <property type="entry name" value="SBF"/>
    <property type="match status" value="1"/>
</dbReference>
<dbReference type="GO" id="GO:0015104">
    <property type="term" value="F:antimonite transmembrane transporter activity"/>
    <property type="evidence" value="ECO:0007669"/>
    <property type="project" value="TreeGrafter"/>
</dbReference>
<dbReference type="GO" id="GO:0015105">
    <property type="term" value="F:arsenite transmembrane transporter activity"/>
    <property type="evidence" value="ECO:0007669"/>
    <property type="project" value="TreeGrafter"/>
</dbReference>
<dbReference type="GO" id="GO:0015297">
    <property type="term" value="F:antiporter activity"/>
    <property type="evidence" value="ECO:0007669"/>
    <property type="project" value="InterPro"/>
</dbReference>
<name>A0A8J2UQE8_9BURK</name>
<feature type="transmembrane region" description="Helical" evidence="8">
    <location>
        <begin position="127"/>
        <end position="145"/>
    </location>
</feature>
<evidence type="ECO:0000256" key="5">
    <source>
        <dbReference type="ARBA" id="ARBA00022692"/>
    </source>
</evidence>
<feature type="transmembrane region" description="Helical" evidence="8">
    <location>
        <begin position="229"/>
        <end position="249"/>
    </location>
</feature>